<dbReference type="Proteomes" id="UP000066480">
    <property type="component" value="Chromosome"/>
</dbReference>
<dbReference type="GO" id="GO:0000155">
    <property type="term" value="F:phosphorelay sensor kinase activity"/>
    <property type="evidence" value="ECO:0007669"/>
    <property type="project" value="InterPro"/>
</dbReference>
<dbReference type="PANTHER" id="PTHR24421">
    <property type="entry name" value="NITRATE/NITRITE SENSOR PROTEIN NARX-RELATED"/>
    <property type="match status" value="1"/>
</dbReference>
<dbReference type="InterPro" id="IPR050482">
    <property type="entry name" value="Sensor_HK_TwoCompSys"/>
</dbReference>
<keyword evidence="7" id="KW-0067">ATP-binding</keyword>
<keyword evidence="9" id="KW-0472">Membrane</keyword>
<dbReference type="AlphaFoldDB" id="A0A0K1JPD0"/>
<keyword evidence="9" id="KW-1133">Transmembrane helix</keyword>
<dbReference type="InterPro" id="IPR003594">
    <property type="entry name" value="HATPase_dom"/>
</dbReference>
<gene>
    <name evidence="11" type="ORF">VV02_25630</name>
</gene>
<dbReference type="SUPFAM" id="SSF55874">
    <property type="entry name" value="ATPase domain of HSP90 chaperone/DNA topoisomerase II/histidine kinase"/>
    <property type="match status" value="1"/>
</dbReference>
<dbReference type="Pfam" id="PF02518">
    <property type="entry name" value="HATPase_c"/>
    <property type="match status" value="1"/>
</dbReference>
<dbReference type="InterPro" id="IPR011712">
    <property type="entry name" value="Sig_transdc_His_kin_sub3_dim/P"/>
</dbReference>
<protein>
    <recommendedName>
        <fullName evidence="2">histidine kinase</fullName>
        <ecNumber evidence="2">2.7.13.3</ecNumber>
    </recommendedName>
</protein>
<feature type="transmembrane region" description="Helical" evidence="9">
    <location>
        <begin position="77"/>
        <end position="110"/>
    </location>
</feature>
<proteinExistence type="predicted"/>
<evidence type="ECO:0000256" key="3">
    <source>
        <dbReference type="ARBA" id="ARBA00022553"/>
    </source>
</evidence>
<dbReference type="Gene3D" id="1.20.5.1930">
    <property type="match status" value="1"/>
</dbReference>
<dbReference type="Gene3D" id="3.30.565.10">
    <property type="entry name" value="Histidine kinase-like ATPase, C-terminal domain"/>
    <property type="match status" value="1"/>
</dbReference>
<evidence type="ECO:0000256" key="9">
    <source>
        <dbReference type="SAM" id="Phobius"/>
    </source>
</evidence>
<keyword evidence="3" id="KW-0597">Phosphoprotein</keyword>
<keyword evidence="12" id="KW-1185">Reference proteome</keyword>
<dbReference type="SMART" id="SM00387">
    <property type="entry name" value="HATPase_c"/>
    <property type="match status" value="1"/>
</dbReference>
<evidence type="ECO:0000256" key="5">
    <source>
        <dbReference type="ARBA" id="ARBA00022741"/>
    </source>
</evidence>
<evidence type="ECO:0000313" key="11">
    <source>
        <dbReference type="EMBL" id="AKU18443.1"/>
    </source>
</evidence>
<feature type="transmembrane region" description="Helical" evidence="9">
    <location>
        <begin position="162"/>
        <end position="181"/>
    </location>
</feature>
<evidence type="ECO:0000256" key="4">
    <source>
        <dbReference type="ARBA" id="ARBA00022679"/>
    </source>
</evidence>
<evidence type="ECO:0000313" key="12">
    <source>
        <dbReference type="Proteomes" id="UP000066480"/>
    </source>
</evidence>
<evidence type="ECO:0000259" key="10">
    <source>
        <dbReference type="SMART" id="SM00387"/>
    </source>
</evidence>
<keyword evidence="5" id="KW-0547">Nucleotide-binding</keyword>
<feature type="transmembrane region" description="Helical" evidence="9">
    <location>
        <begin position="52"/>
        <end position="71"/>
    </location>
</feature>
<dbReference type="PANTHER" id="PTHR24421:SF10">
    <property type="entry name" value="NITRATE_NITRITE SENSOR PROTEIN NARQ"/>
    <property type="match status" value="1"/>
</dbReference>
<dbReference type="STRING" id="571913.VV02_25630"/>
<keyword evidence="6" id="KW-0418">Kinase</keyword>
<evidence type="ECO:0000256" key="1">
    <source>
        <dbReference type="ARBA" id="ARBA00000085"/>
    </source>
</evidence>
<feature type="domain" description="Histidine kinase/HSP90-like ATPase" evidence="10">
    <location>
        <begin position="329"/>
        <end position="424"/>
    </location>
</feature>
<dbReference type="EC" id="2.7.13.3" evidence="2"/>
<sequence length="427" mass="46522">MRFFALGDTWRRPLPESWLRQDVLAALAFLALAVIGLETARSMALLETTKAPVWGQYLALASTALVIIWRRRFPLTAVVLAAAAMFATGVTMPMVMSLFIPQVLYLLGFYSAMAWGAPRTRALEVTGAMVVFMFGWITWQFIWGDSLKLVPPHPVGLMSPELATIIYSVMLNIVFFGGAVVTGQTAWRDARQQAEVERQAETIEGQSQDLRQQAVLDERLRIARELHDVVAHHVAVMGVQAGAARKTLDRKPEATAGMLLQIESSAREAVSEMRSLLGTLRREDETGRTPEPTSADIAPLIDEVRAGGLAVTYDVVEDRPGLLDEMPPGVGLSLYRAVQEALSNVRRHSTADSASVVLRGLQHDSGCYAEVEVLDDGRPRQGTTGSGLGLVGMRERVSAHNGVGEIGPRANGGYRVRIRLPLGATKS</sequence>
<dbReference type="Pfam" id="PF07730">
    <property type="entry name" value="HisKA_3"/>
    <property type="match status" value="1"/>
</dbReference>
<feature type="transmembrane region" description="Helical" evidence="9">
    <location>
        <begin position="23"/>
        <end position="40"/>
    </location>
</feature>
<evidence type="ECO:0000256" key="7">
    <source>
        <dbReference type="ARBA" id="ARBA00022840"/>
    </source>
</evidence>
<evidence type="ECO:0000256" key="2">
    <source>
        <dbReference type="ARBA" id="ARBA00012438"/>
    </source>
</evidence>
<keyword evidence="9" id="KW-0812">Transmembrane</keyword>
<organism evidence="11 12">
    <name type="scientific">Luteipulveratus mongoliensis</name>
    <dbReference type="NCBI Taxonomy" id="571913"/>
    <lineage>
        <taxon>Bacteria</taxon>
        <taxon>Bacillati</taxon>
        <taxon>Actinomycetota</taxon>
        <taxon>Actinomycetes</taxon>
        <taxon>Micrococcales</taxon>
        <taxon>Dermacoccaceae</taxon>
        <taxon>Luteipulveratus</taxon>
    </lineage>
</organism>
<dbReference type="GO" id="GO:0046983">
    <property type="term" value="F:protein dimerization activity"/>
    <property type="evidence" value="ECO:0007669"/>
    <property type="project" value="InterPro"/>
</dbReference>
<evidence type="ECO:0000256" key="6">
    <source>
        <dbReference type="ARBA" id="ARBA00022777"/>
    </source>
</evidence>
<dbReference type="EMBL" id="CP011112">
    <property type="protein sequence ID" value="AKU18443.1"/>
    <property type="molecule type" value="Genomic_DNA"/>
</dbReference>
<comment type="catalytic activity">
    <reaction evidence="1">
        <text>ATP + protein L-histidine = ADP + protein N-phospho-L-histidine.</text>
        <dbReference type="EC" id="2.7.13.3"/>
    </reaction>
</comment>
<dbReference type="GO" id="GO:0016020">
    <property type="term" value="C:membrane"/>
    <property type="evidence" value="ECO:0007669"/>
    <property type="project" value="InterPro"/>
</dbReference>
<name>A0A0K1JPD0_9MICO</name>
<dbReference type="CDD" id="cd16917">
    <property type="entry name" value="HATPase_UhpB-NarQ-NarX-like"/>
    <property type="match status" value="1"/>
</dbReference>
<dbReference type="GO" id="GO:0005524">
    <property type="term" value="F:ATP binding"/>
    <property type="evidence" value="ECO:0007669"/>
    <property type="project" value="UniProtKB-KW"/>
</dbReference>
<feature type="transmembrane region" description="Helical" evidence="9">
    <location>
        <begin position="122"/>
        <end position="142"/>
    </location>
</feature>
<keyword evidence="8" id="KW-0902">Two-component regulatory system</keyword>
<accession>A0A0K1JPD0</accession>
<evidence type="ECO:0000256" key="8">
    <source>
        <dbReference type="ARBA" id="ARBA00023012"/>
    </source>
</evidence>
<dbReference type="KEGG" id="lmoi:VV02_25630"/>
<dbReference type="InterPro" id="IPR036890">
    <property type="entry name" value="HATPase_C_sf"/>
</dbReference>
<keyword evidence="4" id="KW-0808">Transferase</keyword>
<reference evidence="11 12" key="1">
    <citation type="submission" date="2015-03" db="EMBL/GenBank/DDBJ databases">
        <title>Luteipulveratus halotolerans sp. nov., a novel actinobacterium (Dermacoccaceae) from Sarawak, Malaysia.</title>
        <authorList>
            <person name="Juboi H."/>
            <person name="Basik A."/>
            <person name="Shamsul S.S."/>
            <person name="Arnold P."/>
            <person name="Schmitt E.K."/>
            <person name="Sanglier J.-J."/>
            <person name="Yeo T."/>
        </authorList>
    </citation>
    <scope>NUCLEOTIDE SEQUENCE [LARGE SCALE GENOMIC DNA]</scope>
    <source>
        <strain evidence="11 12">MN07-A0370</strain>
    </source>
</reference>